<dbReference type="EMBL" id="KQ086074">
    <property type="protein sequence ID" value="KLO08881.1"/>
    <property type="molecule type" value="Genomic_DNA"/>
</dbReference>
<dbReference type="Gene3D" id="3.40.50.300">
    <property type="entry name" value="P-loop containing nucleotide triphosphate hydrolases"/>
    <property type="match status" value="1"/>
</dbReference>
<dbReference type="Proteomes" id="UP000053477">
    <property type="component" value="Unassembled WGS sequence"/>
</dbReference>
<dbReference type="OrthoDB" id="10265785at2759"/>
<dbReference type="PANTHER" id="PTHR47958">
    <property type="entry name" value="ATP-DEPENDENT RNA HELICASE DBP3"/>
    <property type="match status" value="1"/>
</dbReference>
<keyword evidence="3" id="KW-0378">Hydrolase</keyword>
<name>A0A0H2RVM6_9AGAM</name>
<dbReference type="InterPro" id="IPR027417">
    <property type="entry name" value="P-loop_NTPase"/>
</dbReference>
<organism evidence="3 4">
    <name type="scientific">Schizopora paradoxa</name>
    <dbReference type="NCBI Taxonomy" id="27342"/>
    <lineage>
        <taxon>Eukaryota</taxon>
        <taxon>Fungi</taxon>
        <taxon>Dikarya</taxon>
        <taxon>Basidiomycota</taxon>
        <taxon>Agaricomycotina</taxon>
        <taxon>Agaricomycetes</taxon>
        <taxon>Hymenochaetales</taxon>
        <taxon>Schizoporaceae</taxon>
        <taxon>Schizopora</taxon>
    </lineage>
</organism>
<accession>A0A0H2RVM6</accession>
<dbReference type="InterPro" id="IPR001650">
    <property type="entry name" value="Helicase_C-like"/>
</dbReference>
<evidence type="ECO:0000259" key="2">
    <source>
        <dbReference type="PROSITE" id="PS51194"/>
    </source>
</evidence>
<feature type="compositionally biased region" description="Basic and acidic residues" evidence="1">
    <location>
        <begin position="16"/>
        <end position="29"/>
    </location>
</feature>
<gene>
    <name evidence="3" type="ORF">SCHPADRAFT_908293</name>
</gene>
<evidence type="ECO:0000313" key="3">
    <source>
        <dbReference type="EMBL" id="KLO08881.1"/>
    </source>
</evidence>
<evidence type="ECO:0000313" key="4">
    <source>
        <dbReference type="Proteomes" id="UP000053477"/>
    </source>
</evidence>
<feature type="region of interest" description="Disordered" evidence="1">
    <location>
        <begin position="1"/>
        <end position="44"/>
    </location>
</feature>
<proteinExistence type="predicted"/>
<dbReference type="STRING" id="27342.A0A0H2RVM6"/>
<dbReference type="PROSITE" id="PS51194">
    <property type="entry name" value="HELICASE_CTER"/>
    <property type="match status" value="1"/>
</dbReference>
<dbReference type="InParanoid" id="A0A0H2RVM6"/>
<sequence>MQSDTTPPSAITESSLENRGKDIDPKDSESGIDEPNLEAGPTASISDLTFDAQSSLSDTKQIYMDCKDEEAKYGVLVRVCKLIGETQKQSIIYIQSRQAAIRIAEMLSQEGHKTALVHSGQPFADRDHTIFSFRRGDTSILVITNIEGRVFDNIIHVNIMVHFDLPVSRNMSERLPLDKLDFTTYMQRMGRAGRFGRNAIMINFAHDEKSRQYIHEAEEIVLSKMDRISAVDGDTMDEDLKKALRHIS</sequence>
<dbReference type="GO" id="GO:0016787">
    <property type="term" value="F:hydrolase activity"/>
    <property type="evidence" value="ECO:0007669"/>
    <property type="project" value="UniProtKB-KW"/>
</dbReference>
<feature type="domain" description="Helicase C-terminal" evidence="2">
    <location>
        <begin position="78"/>
        <end position="236"/>
    </location>
</feature>
<protein>
    <submittedName>
        <fullName evidence="3">p-loop containing nucleoside triphosphate hydrolase protein</fullName>
    </submittedName>
</protein>
<dbReference type="CDD" id="cd18787">
    <property type="entry name" value="SF2_C_DEAD"/>
    <property type="match status" value="1"/>
</dbReference>
<dbReference type="SMART" id="SM00490">
    <property type="entry name" value="HELICc"/>
    <property type="match status" value="1"/>
</dbReference>
<dbReference type="Pfam" id="PF00271">
    <property type="entry name" value="Helicase_C"/>
    <property type="match status" value="1"/>
</dbReference>
<keyword evidence="4" id="KW-1185">Reference proteome</keyword>
<dbReference type="AlphaFoldDB" id="A0A0H2RVM6"/>
<evidence type="ECO:0000256" key="1">
    <source>
        <dbReference type="SAM" id="MobiDB-lite"/>
    </source>
</evidence>
<dbReference type="SUPFAM" id="SSF52540">
    <property type="entry name" value="P-loop containing nucleoside triphosphate hydrolases"/>
    <property type="match status" value="1"/>
</dbReference>
<reference evidence="3 4" key="1">
    <citation type="submission" date="2015-04" db="EMBL/GenBank/DDBJ databases">
        <title>Complete genome sequence of Schizopora paradoxa KUC8140, a cosmopolitan wood degrader in East Asia.</title>
        <authorList>
            <consortium name="DOE Joint Genome Institute"/>
            <person name="Min B."/>
            <person name="Park H."/>
            <person name="Jang Y."/>
            <person name="Kim J.-J."/>
            <person name="Kim K.H."/>
            <person name="Pangilinan J."/>
            <person name="Lipzen A."/>
            <person name="Riley R."/>
            <person name="Grigoriev I.V."/>
            <person name="Spatafora J.W."/>
            <person name="Choi I.-G."/>
        </authorList>
    </citation>
    <scope>NUCLEOTIDE SEQUENCE [LARGE SCALE GENOMIC DNA]</scope>
    <source>
        <strain evidence="3 4">KUC8140</strain>
    </source>
</reference>
<feature type="compositionally biased region" description="Polar residues" evidence="1">
    <location>
        <begin position="1"/>
        <end position="15"/>
    </location>
</feature>